<reference evidence="11" key="2">
    <citation type="journal article" date="2021" name="Microbiol. Resour. Announc.">
        <title>Complete Genome Sequences of Three Human Oral Treponema parvum Isolates.</title>
        <authorList>
            <person name="Zeng H."/>
            <person name="Watt R.M."/>
        </authorList>
    </citation>
    <scope>NUCLEOTIDE SEQUENCE</scope>
    <source>
        <strain evidence="11">ATCC 700773</strain>
    </source>
</reference>
<dbReference type="GO" id="GO:0006811">
    <property type="term" value="P:monoatomic ion transport"/>
    <property type="evidence" value="ECO:0007669"/>
    <property type="project" value="UniProtKB-KW"/>
</dbReference>
<evidence type="ECO:0000256" key="3">
    <source>
        <dbReference type="ARBA" id="ARBA00022449"/>
    </source>
</evidence>
<dbReference type="AlphaFoldDB" id="A0A975IBU2"/>
<dbReference type="CDD" id="cd13137">
    <property type="entry name" value="MATE_NorM_like"/>
    <property type="match status" value="1"/>
</dbReference>
<name>A0A975IBU2_9SPIR</name>
<feature type="transmembrane region" description="Helical" evidence="10">
    <location>
        <begin position="201"/>
        <end position="221"/>
    </location>
</feature>
<accession>A0A975IBU2</accession>
<dbReference type="InterPro" id="IPR048279">
    <property type="entry name" value="MdtK-like"/>
</dbReference>
<dbReference type="EMBL" id="CP054257">
    <property type="protein sequence ID" value="QTQ11158.1"/>
    <property type="molecule type" value="Genomic_DNA"/>
</dbReference>
<dbReference type="PANTHER" id="PTHR43298:SF2">
    <property type="entry name" value="FMN_FAD EXPORTER YEEO-RELATED"/>
    <property type="match status" value="1"/>
</dbReference>
<proteinExistence type="predicted"/>
<feature type="transmembrane region" description="Helical" evidence="10">
    <location>
        <begin position="428"/>
        <end position="445"/>
    </location>
</feature>
<keyword evidence="4" id="KW-1003">Cell membrane</keyword>
<feature type="transmembrane region" description="Helical" evidence="10">
    <location>
        <begin position="352"/>
        <end position="375"/>
    </location>
</feature>
<dbReference type="PIRSF" id="PIRSF006603">
    <property type="entry name" value="DinF"/>
    <property type="match status" value="1"/>
</dbReference>
<dbReference type="InterPro" id="IPR050222">
    <property type="entry name" value="MATE_MdtK"/>
</dbReference>
<evidence type="ECO:0000256" key="4">
    <source>
        <dbReference type="ARBA" id="ARBA00022475"/>
    </source>
</evidence>
<evidence type="ECO:0000256" key="5">
    <source>
        <dbReference type="ARBA" id="ARBA00022692"/>
    </source>
</evidence>
<organism evidence="11 12">
    <name type="scientific">Treponema parvum</name>
    <dbReference type="NCBI Taxonomy" id="138851"/>
    <lineage>
        <taxon>Bacteria</taxon>
        <taxon>Pseudomonadati</taxon>
        <taxon>Spirochaetota</taxon>
        <taxon>Spirochaetia</taxon>
        <taxon>Spirochaetales</taxon>
        <taxon>Treponemataceae</taxon>
        <taxon>Treponema</taxon>
    </lineage>
</organism>
<dbReference type="Pfam" id="PF01554">
    <property type="entry name" value="MatE"/>
    <property type="match status" value="2"/>
</dbReference>
<evidence type="ECO:0000313" key="11">
    <source>
        <dbReference type="EMBL" id="QTQ11158.1"/>
    </source>
</evidence>
<feature type="transmembrane region" description="Helical" evidence="10">
    <location>
        <begin position="142"/>
        <end position="163"/>
    </location>
</feature>
<keyword evidence="3" id="KW-0050">Antiport</keyword>
<dbReference type="Proteomes" id="UP000671995">
    <property type="component" value="Chromosome"/>
</dbReference>
<feature type="transmembrane region" description="Helical" evidence="10">
    <location>
        <begin position="64"/>
        <end position="86"/>
    </location>
</feature>
<reference evidence="11" key="1">
    <citation type="submission" date="2020-05" db="EMBL/GenBank/DDBJ databases">
        <authorList>
            <person name="Zeng H."/>
            <person name="Chan Y.K."/>
            <person name="Watt R.M."/>
        </authorList>
    </citation>
    <scope>NUCLEOTIDE SEQUENCE</scope>
    <source>
        <strain evidence="11">ATCC 700773</strain>
    </source>
</reference>
<comment type="subcellular location">
    <subcellularLocation>
        <location evidence="1">Cell membrane</location>
        <topology evidence="1">Multi-pass membrane protein</topology>
    </subcellularLocation>
</comment>
<protein>
    <recommendedName>
        <fullName evidence="9">Multidrug-efflux transporter</fullName>
    </recommendedName>
</protein>
<evidence type="ECO:0000256" key="7">
    <source>
        <dbReference type="ARBA" id="ARBA00023065"/>
    </source>
</evidence>
<feature type="transmembrane region" description="Helical" evidence="10">
    <location>
        <begin position="24"/>
        <end position="44"/>
    </location>
</feature>
<evidence type="ECO:0000313" key="12">
    <source>
        <dbReference type="Proteomes" id="UP000671995"/>
    </source>
</evidence>
<dbReference type="GO" id="GO:0042910">
    <property type="term" value="F:xenobiotic transmembrane transporter activity"/>
    <property type="evidence" value="ECO:0007669"/>
    <property type="project" value="InterPro"/>
</dbReference>
<evidence type="ECO:0000256" key="2">
    <source>
        <dbReference type="ARBA" id="ARBA00022448"/>
    </source>
</evidence>
<dbReference type="InterPro" id="IPR002528">
    <property type="entry name" value="MATE_fam"/>
</dbReference>
<keyword evidence="8 10" id="KW-0472">Membrane</keyword>
<feature type="transmembrane region" description="Helical" evidence="10">
    <location>
        <begin position="175"/>
        <end position="195"/>
    </location>
</feature>
<keyword evidence="5 10" id="KW-0812">Transmembrane</keyword>
<dbReference type="NCBIfam" id="TIGR00797">
    <property type="entry name" value="matE"/>
    <property type="match status" value="1"/>
</dbReference>
<evidence type="ECO:0000256" key="8">
    <source>
        <dbReference type="ARBA" id="ARBA00023136"/>
    </source>
</evidence>
<feature type="transmembrane region" description="Helical" evidence="10">
    <location>
        <begin position="451"/>
        <end position="473"/>
    </location>
</feature>
<evidence type="ECO:0000256" key="9">
    <source>
        <dbReference type="ARBA" id="ARBA00031636"/>
    </source>
</evidence>
<evidence type="ECO:0000256" key="10">
    <source>
        <dbReference type="SAM" id="Phobius"/>
    </source>
</evidence>
<evidence type="ECO:0000256" key="1">
    <source>
        <dbReference type="ARBA" id="ARBA00004651"/>
    </source>
</evidence>
<keyword evidence="6 10" id="KW-1133">Transmembrane helix</keyword>
<dbReference type="GO" id="GO:0015297">
    <property type="term" value="F:antiporter activity"/>
    <property type="evidence" value="ECO:0007669"/>
    <property type="project" value="UniProtKB-KW"/>
</dbReference>
<evidence type="ECO:0000256" key="6">
    <source>
        <dbReference type="ARBA" id="ARBA00022989"/>
    </source>
</evidence>
<keyword evidence="7" id="KW-0406">Ion transport</keyword>
<keyword evidence="2" id="KW-0813">Transport</keyword>
<dbReference type="PANTHER" id="PTHR43298">
    <property type="entry name" value="MULTIDRUG RESISTANCE PROTEIN NORM-RELATED"/>
    <property type="match status" value="1"/>
</dbReference>
<feature type="transmembrane region" description="Helical" evidence="10">
    <location>
        <begin position="395"/>
        <end position="416"/>
    </location>
</feature>
<dbReference type="GO" id="GO:0005886">
    <property type="term" value="C:plasma membrane"/>
    <property type="evidence" value="ECO:0007669"/>
    <property type="project" value="UniProtKB-SubCell"/>
</dbReference>
<feature type="transmembrane region" description="Helical" evidence="10">
    <location>
        <begin position="107"/>
        <end position="130"/>
    </location>
</feature>
<dbReference type="RefSeq" id="WP_210117955.1">
    <property type="nucleotide sequence ID" value="NZ_CP054257.1"/>
</dbReference>
<gene>
    <name evidence="11" type="ORF">HRI96_02475</name>
</gene>
<sequence>MAEATSVNAGDNSLAGNWKIFKTLIKLSIPVIIELVFSTLLQYVDTAMVGHLGEKATAAVSVTTTINWLIGSIPFAFGTSFLALIARAVGSGDDAYIHRAARQALKISILCGTIIGIIALSLSPFIPAWMGAETSVQRQASVYFFIISIPMVFRSMQIILAYVLRAVKDTRTPMFISLAENILNVILNYLLIYVANLGVTGAAVGTAISFSVSGIFMLSAVKRHKLLSSSLDNKNNPALKAVALTDVTVSSSQSISSRRNRFFDFDVPIIRECIKIGLPVLGTNVASCLGHVCFSALVSGMGTYIFAAHSIAVTAETLFYIPGYGLRTATSTLAGISLGEKSKHKLYSIEKVSVTTTVLTMVLSGIILFAVSYRLMGIFTESNRVIMLGGRMLKLVAFSEPFFGLMIVFEGLYYGLGRTRYAFCAETVSMWGVRILFTFLCVKIWKFDLQAVWFCMIADNVLKAVLLSFPALVPKLRQKMLSI</sequence>